<dbReference type="InterPro" id="IPR011009">
    <property type="entry name" value="Kinase-like_dom_sf"/>
</dbReference>
<keyword evidence="8" id="KW-0418">Kinase</keyword>
<dbReference type="Gene3D" id="1.10.510.10">
    <property type="entry name" value="Transferase(Phosphotransferase) domain 1"/>
    <property type="match status" value="1"/>
</dbReference>
<evidence type="ECO:0000259" key="7">
    <source>
        <dbReference type="PROSITE" id="PS50011"/>
    </source>
</evidence>
<reference evidence="8 9" key="1">
    <citation type="journal article" date="2022" name="Front. Cell. Infect. Microbiol.">
        <title>The Genomes of Two Strains of Taenia crassiceps the Animal Model for the Study of Human Cysticercosis.</title>
        <authorList>
            <person name="Bobes R.J."/>
            <person name="Estrada K."/>
            <person name="Rios-Valencia D.G."/>
            <person name="Calderon-Gallegos A."/>
            <person name="de la Torre P."/>
            <person name="Carrero J.C."/>
            <person name="Sanchez-Flores A."/>
            <person name="Laclette J.P."/>
        </authorList>
    </citation>
    <scope>NUCLEOTIDE SEQUENCE [LARGE SCALE GENOMIC DNA]</scope>
    <source>
        <strain evidence="8">WFUcys</strain>
    </source>
</reference>
<dbReference type="PANTHER" id="PTHR46538:SF3">
    <property type="entry name" value="PROTEIN KINASE DOMAIN-CONTAINING PROTEIN"/>
    <property type="match status" value="1"/>
</dbReference>
<evidence type="ECO:0000256" key="2">
    <source>
        <dbReference type="ARBA" id="ARBA00022840"/>
    </source>
</evidence>
<dbReference type="PROSITE" id="PS50011">
    <property type="entry name" value="PROTEIN_KINASE_DOM"/>
    <property type="match status" value="1"/>
</dbReference>
<dbReference type="PANTHER" id="PTHR46538">
    <property type="entry name" value="PROTEIN KINASE DOMAIN-CONTAINING PROTEIN"/>
    <property type="match status" value="1"/>
</dbReference>
<protein>
    <submittedName>
        <fullName evidence="8">Serine/threonine-protein kinase 10</fullName>
    </submittedName>
</protein>
<evidence type="ECO:0000256" key="4">
    <source>
        <dbReference type="SAM" id="Coils"/>
    </source>
</evidence>
<evidence type="ECO:0000313" key="9">
    <source>
        <dbReference type="Proteomes" id="UP001651158"/>
    </source>
</evidence>
<dbReference type="EMBL" id="JAKROA010000001">
    <property type="protein sequence ID" value="KAL5112612.1"/>
    <property type="molecule type" value="Genomic_DNA"/>
</dbReference>
<keyword evidence="2 3" id="KW-0067">ATP-binding</keyword>
<dbReference type="SMART" id="SM00220">
    <property type="entry name" value="S_TKc"/>
    <property type="match status" value="1"/>
</dbReference>
<dbReference type="PROSITE" id="PS00107">
    <property type="entry name" value="PROTEIN_KINASE_ATP"/>
    <property type="match status" value="1"/>
</dbReference>
<comment type="caution">
    <text evidence="8">The sequence shown here is derived from an EMBL/GenBank/DDBJ whole genome shotgun (WGS) entry which is preliminary data.</text>
</comment>
<feature type="coiled-coil region" evidence="4">
    <location>
        <begin position="952"/>
        <end position="994"/>
    </location>
</feature>
<dbReference type="InterPro" id="IPR017441">
    <property type="entry name" value="Protein_kinase_ATP_BS"/>
</dbReference>
<proteinExistence type="predicted"/>
<feature type="coiled-coil region" evidence="4">
    <location>
        <begin position="619"/>
        <end position="697"/>
    </location>
</feature>
<feature type="compositionally biased region" description="Low complexity" evidence="5">
    <location>
        <begin position="532"/>
        <end position="546"/>
    </location>
</feature>
<feature type="domain" description="Protein kinase" evidence="7">
    <location>
        <begin position="68"/>
        <end position="326"/>
    </location>
</feature>
<dbReference type="Pfam" id="PF00069">
    <property type="entry name" value="Pkinase"/>
    <property type="match status" value="1"/>
</dbReference>
<evidence type="ECO:0000313" key="8">
    <source>
        <dbReference type="EMBL" id="KAL5112612.1"/>
    </source>
</evidence>
<feature type="region of interest" description="Disordered" evidence="5">
    <location>
        <begin position="1000"/>
        <end position="1025"/>
    </location>
</feature>
<evidence type="ECO:0000256" key="6">
    <source>
        <dbReference type="SAM" id="Phobius"/>
    </source>
</evidence>
<dbReference type="Gene3D" id="3.30.200.20">
    <property type="entry name" value="Phosphorylase Kinase, domain 1"/>
    <property type="match status" value="1"/>
</dbReference>
<evidence type="ECO:0000256" key="1">
    <source>
        <dbReference type="ARBA" id="ARBA00022741"/>
    </source>
</evidence>
<feature type="binding site" evidence="3">
    <location>
        <position position="97"/>
    </location>
    <ligand>
        <name>ATP</name>
        <dbReference type="ChEBI" id="CHEBI:30616"/>
    </ligand>
</feature>
<keyword evidence="1 3" id="KW-0547">Nucleotide-binding</keyword>
<evidence type="ECO:0000256" key="5">
    <source>
        <dbReference type="SAM" id="MobiDB-lite"/>
    </source>
</evidence>
<dbReference type="GO" id="GO:0016301">
    <property type="term" value="F:kinase activity"/>
    <property type="evidence" value="ECO:0007669"/>
    <property type="project" value="UniProtKB-KW"/>
</dbReference>
<keyword evidence="4" id="KW-0175">Coiled coil</keyword>
<dbReference type="PROSITE" id="PS00108">
    <property type="entry name" value="PROTEIN_KINASE_ST"/>
    <property type="match status" value="1"/>
</dbReference>
<organism evidence="8 9">
    <name type="scientific">Taenia crassiceps</name>
    <dbReference type="NCBI Taxonomy" id="6207"/>
    <lineage>
        <taxon>Eukaryota</taxon>
        <taxon>Metazoa</taxon>
        <taxon>Spiralia</taxon>
        <taxon>Lophotrochozoa</taxon>
        <taxon>Platyhelminthes</taxon>
        <taxon>Cestoda</taxon>
        <taxon>Eucestoda</taxon>
        <taxon>Cyclophyllidea</taxon>
        <taxon>Taeniidae</taxon>
        <taxon>Taenia</taxon>
    </lineage>
</organism>
<feature type="transmembrane region" description="Helical" evidence="6">
    <location>
        <begin position="20"/>
        <end position="39"/>
    </location>
</feature>
<name>A0ABR4QSN0_9CEST</name>
<accession>A0ABR4QSN0</accession>
<dbReference type="SUPFAM" id="SSF56112">
    <property type="entry name" value="Protein kinase-like (PK-like)"/>
    <property type="match status" value="1"/>
</dbReference>
<dbReference type="Proteomes" id="UP001651158">
    <property type="component" value="Unassembled WGS sequence"/>
</dbReference>
<keyword evidence="6" id="KW-0472">Membrane</keyword>
<gene>
    <name evidence="8" type="ORF">TcWFU_007878</name>
</gene>
<dbReference type="InterPro" id="IPR008271">
    <property type="entry name" value="Ser/Thr_kinase_AS"/>
</dbReference>
<keyword evidence="8" id="KW-0808">Transferase</keyword>
<sequence>MPPTPRSLALKQILVNAPNAAQTLVFIALGSMSFFGNLLKKLRQGEEKSKSKPLPSVVVVGVDPSTVWKKIAELGDGAFGKVYKASKLKTGQLAALKSVDFSSDEEMEDLMVEIDILHECKHPNILQLHEAYVFEKKIWMYLEFCGGGAVDSIMKVLDKPLTEPQIKFISHEVIAGLAFLHKHLIIHRDLKAGNILITLNHEIRLADFGVSARMATENQKRTTFIGTPYWMAPEVIACETFKDNPYDMAADVWSFGITLIEFAEMLPPYNELNPTRVLLKITKSDPPTFSRPKTWSPSLNGLLQRCLQKNPDQRPSMEDLKSDPFVADVTEADRSVIKILLGEANAEVEETVENIMPDDLPDLDVDMVSAEAAEVMAKSLHDMDDMEEKMSNTEELLNMVSYEDVEFNAEDAKIPAPLDTTSFIPTDENLSIDEKAVRSVADSLVRDLLLGDVDFTSIAFIAFECIKDYQEQLEKENSKWMHTSFGHDAAPSRSGVSSLEPSSPIRLPDFAMEISQADDEDSQIETQERPFASSEEATSGGSSETSRNANREKQLSPNRKTSAPIASMLRKCPNQFRASIRTRRFVVDGKEHTTTSKRVVLAEESVRPVQNSVARLRALRDFRELAKESKRRNREIAERVEQQMRQLEAKQAAEFTQLHRALTKELEAVAKKYKASRDRLDAELESDTKALREATAQSEKAFLEQFKQKLERNVGSRTLRKAVFRDVRDTFGSGSAVLRTPPGIPPVVEAHYAEAADFLRQREAMLSTQMAQLKEVHEKKLGHLDLQLYSEQYELNMNFAKMQGRMEQRHMHMRHQLARSQLKDFALADRQLLAKRLASQLVELREAAEADKAQLQESQILEKKIFLKNERAARKKRMSMYQRKLREDGPPDGMSAKEALAKVEETERIRASDALLRLDRHHQMQIQALDREVMSHFVELDEQQWEKKVLLANQETSRLKELDDEHKQEMKAHAERLQRKVLQLREKYEKEVIERADATSLDRHSEILPPHGPGGRSNHHSFGRHPSIASSLESLGSLISLGKAPINSFRC</sequence>
<dbReference type="InterPro" id="IPR000719">
    <property type="entry name" value="Prot_kinase_dom"/>
</dbReference>
<dbReference type="InterPro" id="IPR051585">
    <property type="entry name" value="STE20_Ser/Thr_Kinases"/>
</dbReference>
<keyword evidence="9" id="KW-1185">Reference proteome</keyword>
<keyword evidence="6" id="KW-1133">Transmembrane helix</keyword>
<feature type="region of interest" description="Disordered" evidence="5">
    <location>
        <begin position="516"/>
        <end position="567"/>
    </location>
</feature>
<evidence type="ECO:0000256" key="3">
    <source>
        <dbReference type="PROSITE-ProRule" id="PRU10141"/>
    </source>
</evidence>
<keyword evidence="6" id="KW-0812">Transmembrane</keyword>
<feature type="coiled-coil region" evidence="4">
    <location>
        <begin position="376"/>
        <end position="403"/>
    </location>
</feature>